<organism evidence="2 3">
    <name type="scientific">Imshaugia aleurites</name>
    <dbReference type="NCBI Taxonomy" id="172621"/>
    <lineage>
        <taxon>Eukaryota</taxon>
        <taxon>Fungi</taxon>
        <taxon>Dikarya</taxon>
        <taxon>Ascomycota</taxon>
        <taxon>Pezizomycotina</taxon>
        <taxon>Lecanoromycetes</taxon>
        <taxon>OSLEUM clade</taxon>
        <taxon>Lecanoromycetidae</taxon>
        <taxon>Lecanorales</taxon>
        <taxon>Lecanorineae</taxon>
        <taxon>Parmeliaceae</taxon>
        <taxon>Imshaugia</taxon>
    </lineage>
</organism>
<proteinExistence type="predicted"/>
<feature type="compositionally biased region" description="Polar residues" evidence="1">
    <location>
        <begin position="1"/>
        <end position="17"/>
    </location>
</feature>
<dbReference type="EMBL" id="CAJPDT010000033">
    <property type="protein sequence ID" value="CAF9923488.1"/>
    <property type="molecule type" value="Genomic_DNA"/>
</dbReference>
<dbReference type="AlphaFoldDB" id="A0A8H3FKC0"/>
<feature type="compositionally biased region" description="Polar residues" evidence="1">
    <location>
        <begin position="51"/>
        <end position="65"/>
    </location>
</feature>
<feature type="region of interest" description="Disordered" evidence="1">
    <location>
        <begin position="46"/>
        <end position="72"/>
    </location>
</feature>
<comment type="caution">
    <text evidence="2">The sequence shown here is derived from an EMBL/GenBank/DDBJ whole genome shotgun (WGS) entry which is preliminary data.</text>
</comment>
<evidence type="ECO:0000313" key="2">
    <source>
        <dbReference type="EMBL" id="CAF9923488.1"/>
    </source>
</evidence>
<keyword evidence="3" id="KW-1185">Reference proteome</keyword>
<dbReference type="Proteomes" id="UP000664534">
    <property type="component" value="Unassembled WGS sequence"/>
</dbReference>
<accession>A0A8H3FKC0</accession>
<protein>
    <submittedName>
        <fullName evidence="2">Uncharacterized protein</fullName>
    </submittedName>
</protein>
<sequence>MASALQTPANQSPLQPNTADSVTTTAPTTNKPNYVLFYDAHAWPKRRRVTESNQQPRRSKNTWNPRRSEGQHWALKQLDDRIEVYDPPLQTQEEKKQAVRAEWVEFQREDRREWVCEIRSGEVGKERLVVRVQMFVVEGGQG</sequence>
<feature type="compositionally biased region" description="Low complexity" evidence="1">
    <location>
        <begin position="18"/>
        <end position="29"/>
    </location>
</feature>
<evidence type="ECO:0000313" key="3">
    <source>
        <dbReference type="Proteomes" id="UP000664534"/>
    </source>
</evidence>
<gene>
    <name evidence="2" type="ORF">IMSHALPRED_005941</name>
</gene>
<feature type="region of interest" description="Disordered" evidence="1">
    <location>
        <begin position="1"/>
        <end position="33"/>
    </location>
</feature>
<reference evidence="2" key="1">
    <citation type="submission" date="2021-03" db="EMBL/GenBank/DDBJ databases">
        <authorList>
            <person name="Tagirdzhanova G."/>
        </authorList>
    </citation>
    <scope>NUCLEOTIDE SEQUENCE</scope>
</reference>
<name>A0A8H3FKC0_9LECA</name>
<evidence type="ECO:0000256" key="1">
    <source>
        <dbReference type="SAM" id="MobiDB-lite"/>
    </source>
</evidence>